<dbReference type="RefSeq" id="WP_066398439.1">
    <property type="nucleotide sequence ID" value="NZ_JAGIKZ010000038.1"/>
</dbReference>
<dbReference type="EMBL" id="JAGIKZ010000038">
    <property type="protein sequence ID" value="MBP2243208.1"/>
    <property type="molecule type" value="Genomic_DNA"/>
</dbReference>
<comment type="domain">
    <text evidence="8">The N-terminal domain determines nucleotide recognition and specific binding, while the C-terminal domain determines the specific binding to the target protein.</text>
</comment>
<feature type="binding site" evidence="8">
    <location>
        <position position="94"/>
    </location>
    <ligand>
        <name>Mg(2+)</name>
        <dbReference type="ChEBI" id="CHEBI:18420"/>
    </ligand>
</feature>
<dbReference type="InterPro" id="IPR025877">
    <property type="entry name" value="MobA-like_NTP_Trfase"/>
</dbReference>
<sequence length="206" mass="23123">MKATGIIMAGGKSSRMGTNKALLKIGEATVIEKIVAELQKTVSNIIIVTNKFEDYEFLDLPMVKDIWTDMGPLAGIHAGLHASTTVKNLVVACDMPFISAQLGDILLRLLDEHDAAVPRISGQLHPLFAAYRKEVHEEINQSLQREELRIRLFFQKVNTKIVTEEDLMALSFAFQENYFFNMNDPGEFEKALQLASDQSKESSDYE</sequence>
<dbReference type="GO" id="GO:0061603">
    <property type="term" value="F:molybdenum cofactor guanylyltransferase activity"/>
    <property type="evidence" value="ECO:0007669"/>
    <property type="project" value="UniProtKB-EC"/>
</dbReference>
<comment type="caution">
    <text evidence="10">The sequence shown here is derived from an EMBL/GenBank/DDBJ whole genome shotgun (WGS) entry which is preliminary data.</text>
</comment>
<dbReference type="Pfam" id="PF12804">
    <property type="entry name" value="NTP_transf_3"/>
    <property type="match status" value="1"/>
</dbReference>
<organism evidence="10 11">
    <name type="scientific">Cytobacillus eiseniae</name>
    <dbReference type="NCBI Taxonomy" id="762947"/>
    <lineage>
        <taxon>Bacteria</taxon>
        <taxon>Bacillati</taxon>
        <taxon>Bacillota</taxon>
        <taxon>Bacilli</taxon>
        <taxon>Bacillales</taxon>
        <taxon>Bacillaceae</taxon>
        <taxon>Cytobacillus</taxon>
    </lineage>
</organism>
<keyword evidence="11" id="KW-1185">Reference proteome</keyword>
<keyword evidence="6 8" id="KW-0342">GTP-binding</keyword>
<feature type="binding site" evidence="8">
    <location>
        <position position="65"/>
    </location>
    <ligand>
        <name>GTP</name>
        <dbReference type="ChEBI" id="CHEBI:37565"/>
    </ligand>
</feature>
<comment type="function">
    <text evidence="8">Transfers a GMP moiety from GTP to Mo-molybdopterin (Mo-MPT) cofactor (Moco or molybdenum cofactor) to form Mo-molybdopterin guanine dinucleotide (Mo-MGD) cofactor.</text>
</comment>
<keyword evidence="7 8" id="KW-0501">Molybdenum cofactor biosynthesis</keyword>
<dbReference type="SUPFAM" id="SSF53448">
    <property type="entry name" value="Nucleotide-diphospho-sugar transferases"/>
    <property type="match status" value="1"/>
</dbReference>
<dbReference type="PANTHER" id="PTHR19136:SF81">
    <property type="entry name" value="MOLYBDENUM COFACTOR GUANYLYLTRANSFERASE"/>
    <property type="match status" value="1"/>
</dbReference>
<evidence type="ECO:0000256" key="4">
    <source>
        <dbReference type="ARBA" id="ARBA00022741"/>
    </source>
</evidence>
<reference evidence="10 11" key="1">
    <citation type="submission" date="2021-03" db="EMBL/GenBank/DDBJ databases">
        <title>Genomic Encyclopedia of Type Strains, Phase IV (KMG-IV): sequencing the most valuable type-strain genomes for metagenomic binning, comparative biology and taxonomic classification.</title>
        <authorList>
            <person name="Goeker M."/>
        </authorList>
    </citation>
    <scope>NUCLEOTIDE SEQUENCE [LARGE SCALE GENOMIC DNA]</scope>
    <source>
        <strain evidence="10 11">DSM 26675</strain>
    </source>
</reference>
<dbReference type="CDD" id="cd02503">
    <property type="entry name" value="MobA"/>
    <property type="match status" value="1"/>
</dbReference>
<dbReference type="HAMAP" id="MF_00316">
    <property type="entry name" value="MobA"/>
    <property type="match status" value="1"/>
</dbReference>
<dbReference type="Proteomes" id="UP001519293">
    <property type="component" value="Unassembled WGS sequence"/>
</dbReference>
<evidence type="ECO:0000259" key="9">
    <source>
        <dbReference type="Pfam" id="PF12804"/>
    </source>
</evidence>
<feature type="domain" description="MobA-like NTP transferase" evidence="9">
    <location>
        <begin position="5"/>
        <end position="149"/>
    </location>
</feature>
<comment type="similarity">
    <text evidence="8">Belongs to the MobA family.</text>
</comment>
<comment type="catalytic activity">
    <reaction evidence="8">
        <text>Mo-molybdopterin + GTP + H(+) = Mo-molybdopterin guanine dinucleotide + diphosphate</text>
        <dbReference type="Rhea" id="RHEA:34243"/>
        <dbReference type="ChEBI" id="CHEBI:15378"/>
        <dbReference type="ChEBI" id="CHEBI:33019"/>
        <dbReference type="ChEBI" id="CHEBI:37565"/>
        <dbReference type="ChEBI" id="CHEBI:71302"/>
        <dbReference type="ChEBI" id="CHEBI:71310"/>
        <dbReference type="EC" id="2.7.7.77"/>
    </reaction>
</comment>
<dbReference type="PANTHER" id="PTHR19136">
    <property type="entry name" value="MOLYBDENUM COFACTOR GUANYLYLTRANSFERASE"/>
    <property type="match status" value="1"/>
</dbReference>
<feature type="binding site" evidence="8">
    <location>
        <position position="20"/>
    </location>
    <ligand>
        <name>GTP</name>
        <dbReference type="ChEBI" id="CHEBI:37565"/>
    </ligand>
</feature>
<name>A0ABS4RJY4_9BACI</name>
<feature type="binding site" evidence="8">
    <location>
        <position position="94"/>
    </location>
    <ligand>
        <name>GTP</name>
        <dbReference type="ChEBI" id="CHEBI:37565"/>
    </ligand>
</feature>
<proteinExistence type="inferred from homology"/>
<evidence type="ECO:0000313" key="10">
    <source>
        <dbReference type="EMBL" id="MBP2243208.1"/>
    </source>
</evidence>
<evidence type="ECO:0000256" key="1">
    <source>
        <dbReference type="ARBA" id="ARBA00022490"/>
    </source>
</evidence>
<protein>
    <recommendedName>
        <fullName evidence="8">Probable molybdenum cofactor guanylyltransferase</fullName>
        <shortName evidence="8">MoCo guanylyltransferase</shortName>
        <ecNumber evidence="8">2.7.7.77</ecNumber>
    </recommendedName>
    <alternativeName>
        <fullName evidence="8">GTP:molybdopterin guanylyltransferase</fullName>
    </alternativeName>
    <alternativeName>
        <fullName evidence="8">Mo-MPT guanylyltransferase</fullName>
    </alternativeName>
    <alternativeName>
        <fullName evidence="8">Molybdopterin guanylyltransferase</fullName>
    </alternativeName>
    <alternativeName>
        <fullName evidence="8">Molybdopterin-guanine dinucleotide synthase</fullName>
        <shortName evidence="8">MGD synthase</shortName>
    </alternativeName>
</protein>
<evidence type="ECO:0000256" key="6">
    <source>
        <dbReference type="ARBA" id="ARBA00023134"/>
    </source>
</evidence>
<keyword evidence="2 8" id="KW-0808">Transferase</keyword>
<dbReference type="InterPro" id="IPR013482">
    <property type="entry name" value="Molybde_CF_guanTrfase"/>
</dbReference>
<evidence type="ECO:0000256" key="2">
    <source>
        <dbReference type="ARBA" id="ARBA00022679"/>
    </source>
</evidence>
<evidence type="ECO:0000256" key="8">
    <source>
        <dbReference type="HAMAP-Rule" id="MF_00316"/>
    </source>
</evidence>
<keyword evidence="10" id="KW-0548">Nucleotidyltransferase</keyword>
<accession>A0ABS4RJY4</accession>
<evidence type="ECO:0000256" key="5">
    <source>
        <dbReference type="ARBA" id="ARBA00022842"/>
    </source>
</evidence>
<evidence type="ECO:0000256" key="7">
    <source>
        <dbReference type="ARBA" id="ARBA00023150"/>
    </source>
</evidence>
<comment type="subcellular location">
    <subcellularLocation>
        <location evidence="8">Cytoplasm</location>
    </subcellularLocation>
</comment>
<comment type="caution">
    <text evidence="8">Lacks conserved residue(s) required for the propagation of feature annotation.</text>
</comment>
<keyword evidence="1 8" id="KW-0963">Cytoplasm</keyword>
<gene>
    <name evidence="8" type="primary">mobA</name>
    <name evidence="10" type="ORF">J2Z40_003796</name>
</gene>
<dbReference type="EC" id="2.7.7.77" evidence="8"/>
<comment type="cofactor">
    <cofactor evidence="8">
        <name>Mg(2+)</name>
        <dbReference type="ChEBI" id="CHEBI:18420"/>
    </cofactor>
</comment>
<evidence type="ECO:0000256" key="3">
    <source>
        <dbReference type="ARBA" id="ARBA00022723"/>
    </source>
</evidence>
<evidence type="ECO:0000313" key="11">
    <source>
        <dbReference type="Proteomes" id="UP001519293"/>
    </source>
</evidence>
<dbReference type="InterPro" id="IPR029044">
    <property type="entry name" value="Nucleotide-diphossugar_trans"/>
</dbReference>
<keyword evidence="5 8" id="KW-0460">Magnesium</keyword>
<dbReference type="Gene3D" id="3.90.550.10">
    <property type="entry name" value="Spore Coat Polysaccharide Biosynthesis Protein SpsA, Chain A"/>
    <property type="match status" value="1"/>
</dbReference>
<keyword evidence="3 8" id="KW-0479">Metal-binding</keyword>
<keyword evidence="4 8" id="KW-0547">Nucleotide-binding</keyword>